<dbReference type="Pfam" id="PF04536">
    <property type="entry name" value="TPM_phosphatase"/>
    <property type="match status" value="1"/>
</dbReference>
<dbReference type="Proteomes" id="UP000070498">
    <property type="component" value="Unassembled WGS sequence"/>
</dbReference>
<evidence type="ECO:0000259" key="3">
    <source>
        <dbReference type="Pfam" id="PF04536"/>
    </source>
</evidence>
<dbReference type="RefSeq" id="WP_067653214.1">
    <property type="nucleotide sequence ID" value="NZ_KQ961036.1"/>
</dbReference>
<organism evidence="4 5">
    <name type="scientific">Agrobacterium bohemicum</name>
    <dbReference type="NCBI Taxonomy" id="2052828"/>
    <lineage>
        <taxon>Bacteria</taxon>
        <taxon>Pseudomonadati</taxon>
        <taxon>Pseudomonadota</taxon>
        <taxon>Alphaproteobacteria</taxon>
        <taxon>Hyphomicrobiales</taxon>
        <taxon>Rhizobiaceae</taxon>
        <taxon>Rhizobium/Agrobacterium group</taxon>
        <taxon>Agrobacterium</taxon>
    </lineage>
</organism>
<dbReference type="STRING" id="2052828.ATO67_19885"/>
<evidence type="ECO:0000313" key="4">
    <source>
        <dbReference type="EMBL" id="KXG87272.1"/>
    </source>
</evidence>
<sequence>MRALFLCASVAAGSILTQGASAANSTSFWPTQSDKAICDSMFSKLDEAERGTLIAQAQPPTSSEDKEAKKDNADASKVDENELTTQLSEMLQACSYDGKALKVDARTFKASTEANGTAAVSRIMRYTGLPQNFTITESAVPNAAALIVMGKDGVPKRVIAYNRQFMQEVARTTGDHDWSGTSILAHEIGHHLSGHTLLPGGSKPPIELEADKFSGFVLFKMGATLPQAEKAIATLVPRADGPTHPGRKRRLDAVKAGWAQSCEQQQENCDGDLAVALAEPPARHVEQSVPEAPTVAEVPAIASNHPDTARMPDIPGPLDDMSSLNPSGGSKTIGPAAIDRLPKLSAEAMPSKFDRFVYDEVGVFDPLVRDKLQTIAFQFAAAADVEVVTVAVRDLQGRDPDQYALDFMRQMRVGKLDVGNGAVLVVAPDIKQVGVALGPGLQVLFENDDSPRRRLQSFVDQISQRVSAQRISSTLAGAAYRVMNQSKPLEWSVRYPTFADYDAAKRRNQADHASGTIPFDPARDAVFQKLLRFEAKIVSKSPDMSDRNLAVNEPRSRFIGPAMQVRTPDGKDVVLYVSDAVPTLMPVPLEEGKHYAFIARDTILRTGAPQLDLISYDLLQ</sequence>
<feature type="region of interest" description="Disordered" evidence="1">
    <location>
        <begin position="54"/>
        <end position="81"/>
    </location>
</feature>
<reference evidence="4 5" key="1">
    <citation type="submission" date="2015-11" db="EMBL/GenBank/DDBJ databases">
        <title>Draft genome sequence of Agrobacterium sp. R89-1.</title>
        <authorList>
            <person name="Zahradnik J."/>
            <person name="Kyslikova E."/>
            <person name="Palyzova A."/>
            <person name="Kyslik P."/>
        </authorList>
    </citation>
    <scope>NUCLEOTIDE SEQUENCE [LARGE SCALE GENOMIC DNA]</scope>
    <source>
        <strain evidence="4 5">R89-1</strain>
    </source>
</reference>
<dbReference type="AlphaFoldDB" id="A0A135P771"/>
<dbReference type="InterPro" id="IPR007621">
    <property type="entry name" value="TPM_dom"/>
</dbReference>
<gene>
    <name evidence="4" type="ORF">ATO67_19885</name>
</gene>
<keyword evidence="5" id="KW-1185">Reference proteome</keyword>
<evidence type="ECO:0000256" key="1">
    <source>
        <dbReference type="SAM" id="MobiDB-lite"/>
    </source>
</evidence>
<evidence type="ECO:0000313" key="5">
    <source>
        <dbReference type="Proteomes" id="UP000070498"/>
    </source>
</evidence>
<dbReference type="EMBL" id="LNUW01000007">
    <property type="protein sequence ID" value="KXG87272.1"/>
    <property type="molecule type" value="Genomic_DNA"/>
</dbReference>
<accession>A0A135P771</accession>
<keyword evidence="2" id="KW-0732">Signal</keyword>
<feature type="compositionally biased region" description="Basic and acidic residues" evidence="1">
    <location>
        <begin position="63"/>
        <end position="80"/>
    </location>
</feature>
<comment type="caution">
    <text evidence="4">The sequence shown here is derived from an EMBL/GenBank/DDBJ whole genome shotgun (WGS) entry which is preliminary data.</text>
</comment>
<feature type="signal peptide" evidence="2">
    <location>
        <begin position="1"/>
        <end position="22"/>
    </location>
</feature>
<protein>
    <recommendedName>
        <fullName evidence="3">TPM domain-containing protein</fullName>
    </recommendedName>
</protein>
<name>A0A135P771_9HYPH</name>
<feature type="chain" id="PRO_5007467060" description="TPM domain-containing protein" evidence="2">
    <location>
        <begin position="23"/>
        <end position="620"/>
    </location>
</feature>
<feature type="domain" description="TPM" evidence="3">
    <location>
        <begin position="357"/>
        <end position="447"/>
    </location>
</feature>
<dbReference type="Gene3D" id="3.10.310.50">
    <property type="match status" value="1"/>
</dbReference>
<evidence type="ECO:0000256" key="2">
    <source>
        <dbReference type="SAM" id="SignalP"/>
    </source>
</evidence>
<proteinExistence type="predicted"/>